<evidence type="ECO:0000313" key="1">
    <source>
        <dbReference type="EMBL" id="KYM79727.1"/>
    </source>
</evidence>
<organism evidence="1 2">
    <name type="scientific">Atta colombica</name>
    <dbReference type="NCBI Taxonomy" id="520822"/>
    <lineage>
        <taxon>Eukaryota</taxon>
        <taxon>Metazoa</taxon>
        <taxon>Ecdysozoa</taxon>
        <taxon>Arthropoda</taxon>
        <taxon>Hexapoda</taxon>
        <taxon>Insecta</taxon>
        <taxon>Pterygota</taxon>
        <taxon>Neoptera</taxon>
        <taxon>Endopterygota</taxon>
        <taxon>Hymenoptera</taxon>
        <taxon>Apocrita</taxon>
        <taxon>Aculeata</taxon>
        <taxon>Formicoidea</taxon>
        <taxon>Formicidae</taxon>
        <taxon>Myrmicinae</taxon>
        <taxon>Atta</taxon>
    </lineage>
</organism>
<keyword evidence="2" id="KW-1185">Reference proteome</keyword>
<gene>
    <name evidence="1" type="ORF">ALC53_09839</name>
</gene>
<protein>
    <submittedName>
        <fullName evidence="1">Uncharacterized protein</fullName>
    </submittedName>
</protein>
<proteinExistence type="predicted"/>
<evidence type="ECO:0000313" key="2">
    <source>
        <dbReference type="Proteomes" id="UP000078540"/>
    </source>
</evidence>
<dbReference type="EMBL" id="KQ976587">
    <property type="protein sequence ID" value="KYM79727.1"/>
    <property type="molecule type" value="Genomic_DNA"/>
</dbReference>
<reference evidence="1 2" key="1">
    <citation type="submission" date="2015-09" db="EMBL/GenBank/DDBJ databases">
        <title>Atta colombica WGS genome.</title>
        <authorList>
            <person name="Nygaard S."/>
            <person name="Hu H."/>
            <person name="Boomsma J."/>
            <person name="Zhang G."/>
        </authorList>
    </citation>
    <scope>NUCLEOTIDE SEQUENCE [LARGE SCALE GENOMIC DNA]</scope>
    <source>
        <strain evidence="1">Treedump-2</strain>
        <tissue evidence="1">Whole body</tissue>
    </source>
</reference>
<dbReference type="AlphaFoldDB" id="A0A195B633"/>
<accession>A0A195B633</accession>
<dbReference type="Proteomes" id="UP000078540">
    <property type="component" value="Unassembled WGS sequence"/>
</dbReference>
<name>A0A195B633_9HYME</name>
<sequence>MGVGYYPWIFGGIQSGGGLTRWVKWRGYTLEDADGGDRGGQVASGCAEPNELLSTALQHGGRAVLIALVEHAARFRNIYFPLTTSDSLPGRLRHGEQVDLACVIYVCERSRGGFRSTSSLLDLSARVDDAAKPTLRIDKRELSHVSSVTVTFLSPLKDNATMRHLDKYVETIYRNNKGERLKPSFLIFLAEAAGCPLRDGPIANQTHAERLS</sequence>